<accession>G0V9U1</accession>
<dbReference type="GO" id="GO:0005763">
    <property type="term" value="C:mitochondrial small ribosomal subunit"/>
    <property type="evidence" value="ECO:0007669"/>
    <property type="project" value="UniProtKB-UniRule"/>
</dbReference>
<sequence>MRVQTNAINIVERTSAYLKSGLLKNTPAWYEVVAKIPPTKKFTREPRLINPSTNEDLAVLRDNREAVNKKGFYKTRPNKLDRKVNSNKLYKPPKLQYVEDQLRTLFFDQHPWELSRPKILVENSLEERFDWSHIQQLGKPLDGESVVQRTMYLLKTDKMDMITAYNQARFEFYRFRIQQEVEEQVAQEEAEMFGSVFNQSMIDFGIEKEQKVIQQWKKKAEQETELVAARRANPSDSWISAEAGATEENLDEQGSELLEL</sequence>
<feature type="compositionally biased region" description="Acidic residues" evidence="7">
    <location>
        <begin position="248"/>
        <end position="260"/>
    </location>
</feature>
<dbReference type="AlphaFoldDB" id="G0V9U1"/>
<dbReference type="PANTHER" id="PTHR37799">
    <property type="entry name" value="37S RIBOSOMAL PROTEIN S25, MITOCHONDRIAL"/>
    <property type="match status" value="1"/>
</dbReference>
<dbReference type="eggNOG" id="ENOG502RZQQ">
    <property type="taxonomic scope" value="Eukaryota"/>
</dbReference>
<keyword evidence="9" id="KW-1185">Reference proteome</keyword>
<evidence type="ECO:0000256" key="2">
    <source>
        <dbReference type="ARBA" id="ARBA00009864"/>
    </source>
</evidence>
<evidence type="ECO:0000256" key="1">
    <source>
        <dbReference type="ARBA" id="ARBA00004173"/>
    </source>
</evidence>
<evidence type="ECO:0000313" key="8">
    <source>
        <dbReference type="EMBL" id="CCC68708.1"/>
    </source>
</evidence>
<evidence type="ECO:0000256" key="7">
    <source>
        <dbReference type="SAM" id="MobiDB-lite"/>
    </source>
</evidence>
<reference key="2">
    <citation type="submission" date="2011-08" db="EMBL/GenBank/DDBJ databases">
        <title>Genome sequence of Naumovozyma castellii.</title>
        <authorList>
            <person name="Gordon J.L."/>
            <person name="Armisen D."/>
            <person name="Proux-Wera E."/>
            <person name="OhEigeartaigh S.S."/>
            <person name="Byrne K.P."/>
            <person name="Wolfe K.H."/>
        </authorList>
    </citation>
    <scope>NUCLEOTIDE SEQUENCE</scope>
    <source>
        <strain>Type strain:CBS 4309</strain>
    </source>
</reference>
<dbReference type="OMA" id="ENWKIWA"/>
<dbReference type="PANTHER" id="PTHR37799:SF1">
    <property type="entry name" value="SMALL RIBOSOMAL SUBUNIT PROTEIN MS23"/>
    <property type="match status" value="1"/>
</dbReference>
<dbReference type="InterPro" id="IPR016939">
    <property type="entry name" value="Ribosomal_mS23_fun"/>
</dbReference>
<dbReference type="FunCoup" id="G0V9U1">
    <property type="interactions" value="175"/>
</dbReference>
<evidence type="ECO:0000256" key="4">
    <source>
        <dbReference type="ARBA" id="ARBA00023128"/>
    </source>
</evidence>
<proteinExistence type="inferred from homology"/>
<evidence type="ECO:0000256" key="3">
    <source>
        <dbReference type="ARBA" id="ARBA00022980"/>
    </source>
</evidence>
<reference evidence="8 9" key="1">
    <citation type="journal article" date="2011" name="Proc. Natl. Acad. Sci. U.S.A.">
        <title>Evolutionary erosion of yeast sex chromosomes by mating-type switching accidents.</title>
        <authorList>
            <person name="Gordon J.L."/>
            <person name="Armisen D."/>
            <person name="Proux-Wera E."/>
            <person name="Oheigeartaigh S.S."/>
            <person name="Byrne K.P."/>
            <person name="Wolfe K.H."/>
        </authorList>
    </citation>
    <scope>NUCLEOTIDE SEQUENCE [LARGE SCALE GENOMIC DNA]</scope>
    <source>
        <strain evidence="9">ATCC 76901 / BCRC 22586 / CBS 4309 / NBRC 1992 / NRRL Y-12630</strain>
    </source>
</reference>
<dbReference type="Pfam" id="PF13741">
    <property type="entry name" value="MRP-S25"/>
    <property type="match status" value="1"/>
</dbReference>
<organism evidence="8 9">
    <name type="scientific">Naumovozyma castellii</name>
    <name type="common">Yeast</name>
    <name type="synonym">Saccharomyces castellii</name>
    <dbReference type="NCBI Taxonomy" id="27288"/>
    <lineage>
        <taxon>Eukaryota</taxon>
        <taxon>Fungi</taxon>
        <taxon>Dikarya</taxon>
        <taxon>Ascomycota</taxon>
        <taxon>Saccharomycotina</taxon>
        <taxon>Saccharomycetes</taxon>
        <taxon>Saccharomycetales</taxon>
        <taxon>Saccharomycetaceae</taxon>
        <taxon>Naumovozyma</taxon>
    </lineage>
</organism>
<dbReference type="InParanoid" id="G0V9U1"/>
<protein>
    <recommendedName>
        <fullName evidence="6">37S ribosomal protein S25, mitochondrial</fullName>
    </recommendedName>
</protein>
<comment type="subcellular location">
    <subcellularLocation>
        <location evidence="1 6">Mitochondrion</location>
    </subcellularLocation>
</comment>
<dbReference type="HOGENOM" id="CLU_081350_0_0_1"/>
<dbReference type="RefSeq" id="XP_003675079.1">
    <property type="nucleotide sequence ID" value="XM_003675031.1"/>
</dbReference>
<keyword evidence="4 6" id="KW-0496">Mitochondrion</keyword>
<evidence type="ECO:0000256" key="6">
    <source>
        <dbReference type="PIRNR" id="PIRNR029764"/>
    </source>
</evidence>
<dbReference type="PIRSF" id="PIRSF029764">
    <property type="entry name" value="RSM25"/>
    <property type="match status" value="1"/>
</dbReference>
<dbReference type="OrthoDB" id="5542239at2759"/>
<evidence type="ECO:0000313" key="9">
    <source>
        <dbReference type="Proteomes" id="UP000001640"/>
    </source>
</evidence>
<keyword evidence="3 6" id="KW-0689">Ribosomal protein</keyword>
<evidence type="ECO:0000256" key="5">
    <source>
        <dbReference type="ARBA" id="ARBA00023274"/>
    </source>
</evidence>
<dbReference type="EMBL" id="HE576753">
    <property type="protein sequence ID" value="CCC68708.1"/>
    <property type="molecule type" value="Genomic_DNA"/>
</dbReference>
<keyword evidence="5 6" id="KW-0687">Ribonucleoprotein</keyword>
<gene>
    <name evidence="8" type="primary">NCAS0B06240</name>
    <name evidence="8" type="ordered locus">NCAS_0B06240</name>
</gene>
<dbReference type="STRING" id="1064592.G0V9U1"/>
<dbReference type="KEGG" id="ncs:NCAS_0B06240"/>
<feature type="region of interest" description="Disordered" evidence="7">
    <location>
        <begin position="237"/>
        <end position="260"/>
    </location>
</feature>
<dbReference type="Proteomes" id="UP000001640">
    <property type="component" value="Chromosome 2"/>
</dbReference>
<name>G0V9U1_NAUCA</name>
<dbReference type="GeneID" id="96902265"/>
<dbReference type="GO" id="GO:0003735">
    <property type="term" value="F:structural constituent of ribosome"/>
    <property type="evidence" value="ECO:0007669"/>
    <property type="project" value="UniProtKB-UniRule"/>
</dbReference>
<comment type="similarity">
    <text evidence="2">Belongs to the mitochondrion-specific ribosomal protein mS23 family.</text>
</comment>
<comment type="subunit">
    <text evidence="6">Component of the mitochondrial small ribosomal subunit.</text>
</comment>